<evidence type="ECO:0000256" key="4">
    <source>
        <dbReference type="PROSITE-ProRule" id="PRU00042"/>
    </source>
</evidence>
<dbReference type="SMART" id="SM00355">
    <property type="entry name" value="ZnF_C2H2"/>
    <property type="match status" value="3"/>
</dbReference>
<comment type="caution">
    <text evidence="6">The sequence shown here is derived from an EMBL/GenBank/DDBJ whole genome shotgun (WGS) entry which is preliminary data.</text>
</comment>
<reference evidence="6 7" key="1">
    <citation type="submission" date="2024-08" db="EMBL/GenBank/DDBJ databases">
        <authorList>
            <person name="Cucini C."/>
            <person name="Frati F."/>
        </authorList>
    </citation>
    <scope>NUCLEOTIDE SEQUENCE [LARGE SCALE GENOMIC DNA]</scope>
</reference>
<evidence type="ECO:0000259" key="5">
    <source>
        <dbReference type="PROSITE" id="PS50157"/>
    </source>
</evidence>
<keyword evidence="2 4" id="KW-0863">Zinc-finger</keyword>
<dbReference type="Proteomes" id="UP001642540">
    <property type="component" value="Unassembled WGS sequence"/>
</dbReference>
<evidence type="ECO:0000256" key="2">
    <source>
        <dbReference type="ARBA" id="ARBA00022771"/>
    </source>
</evidence>
<dbReference type="Pfam" id="PF00096">
    <property type="entry name" value="zf-C2H2"/>
    <property type="match status" value="2"/>
</dbReference>
<sequence length="171" mass="19833">MGKMHGKVFTNSEELMREENVSIGYLCANEIGNLNSERKSDSVNCTTIPIQNADNETSEQIDLNGREMPLNSYQCRVPGCARKFKYFSWLKIHQMKHDGVRPFHCDWQGCTWRFKTKWELTQHGQRHTKEKPFGCPICPRTFARNYHLVHHMRGIHKQTMTGVGVNAGHQN</sequence>
<dbReference type="EMBL" id="CAXLJM020000050">
    <property type="protein sequence ID" value="CAL8114789.1"/>
    <property type="molecule type" value="Genomic_DNA"/>
</dbReference>
<dbReference type="Gene3D" id="3.30.160.60">
    <property type="entry name" value="Classic Zinc Finger"/>
    <property type="match status" value="3"/>
</dbReference>
<dbReference type="InterPro" id="IPR013087">
    <property type="entry name" value="Znf_C2H2_type"/>
</dbReference>
<keyword evidence="1" id="KW-0479">Metal-binding</keyword>
<organism evidence="6 7">
    <name type="scientific">Orchesella dallaii</name>
    <dbReference type="NCBI Taxonomy" id="48710"/>
    <lineage>
        <taxon>Eukaryota</taxon>
        <taxon>Metazoa</taxon>
        <taxon>Ecdysozoa</taxon>
        <taxon>Arthropoda</taxon>
        <taxon>Hexapoda</taxon>
        <taxon>Collembola</taxon>
        <taxon>Entomobryomorpha</taxon>
        <taxon>Entomobryoidea</taxon>
        <taxon>Orchesellidae</taxon>
        <taxon>Orchesellinae</taxon>
        <taxon>Orchesella</taxon>
    </lineage>
</organism>
<keyword evidence="3" id="KW-0862">Zinc</keyword>
<dbReference type="PROSITE" id="PS50157">
    <property type="entry name" value="ZINC_FINGER_C2H2_2"/>
    <property type="match status" value="3"/>
</dbReference>
<accession>A0ABP1QY02</accession>
<dbReference type="PANTHER" id="PTHR23235">
    <property type="entry name" value="KRUEPPEL-LIKE TRANSCRIPTION FACTOR"/>
    <property type="match status" value="1"/>
</dbReference>
<evidence type="ECO:0000256" key="3">
    <source>
        <dbReference type="ARBA" id="ARBA00022833"/>
    </source>
</evidence>
<keyword evidence="7" id="KW-1185">Reference proteome</keyword>
<evidence type="ECO:0000313" key="6">
    <source>
        <dbReference type="EMBL" id="CAL8114789.1"/>
    </source>
</evidence>
<evidence type="ECO:0000256" key="1">
    <source>
        <dbReference type="ARBA" id="ARBA00022723"/>
    </source>
</evidence>
<dbReference type="SUPFAM" id="SSF57667">
    <property type="entry name" value="beta-beta-alpha zinc fingers"/>
    <property type="match status" value="2"/>
</dbReference>
<feature type="domain" description="C2H2-type" evidence="5">
    <location>
        <begin position="103"/>
        <end position="132"/>
    </location>
</feature>
<evidence type="ECO:0000313" key="7">
    <source>
        <dbReference type="Proteomes" id="UP001642540"/>
    </source>
</evidence>
<protein>
    <recommendedName>
        <fullName evidence="5">C2H2-type domain-containing protein</fullName>
    </recommendedName>
</protein>
<proteinExistence type="predicted"/>
<dbReference type="InterPro" id="IPR036236">
    <property type="entry name" value="Znf_C2H2_sf"/>
</dbReference>
<gene>
    <name evidence="6" type="ORF">ODALV1_LOCUS16618</name>
</gene>
<dbReference type="PROSITE" id="PS00028">
    <property type="entry name" value="ZINC_FINGER_C2H2_1"/>
    <property type="match status" value="3"/>
</dbReference>
<feature type="domain" description="C2H2-type" evidence="5">
    <location>
        <begin position="73"/>
        <end position="102"/>
    </location>
</feature>
<feature type="domain" description="C2H2-type" evidence="5">
    <location>
        <begin position="133"/>
        <end position="161"/>
    </location>
</feature>
<name>A0ABP1QY02_9HEXA</name>